<reference evidence="3" key="1">
    <citation type="submission" date="2021-09" db="EMBL/GenBank/DDBJ databases">
        <title>The genome of Mauremys mutica provides insights into the evolution of semi-aquatic lifestyle.</title>
        <authorList>
            <person name="Gong S."/>
            <person name="Gao Y."/>
        </authorList>
    </citation>
    <scope>NUCLEOTIDE SEQUENCE</scope>
    <source>
        <strain evidence="3">MM-2020</strain>
        <tissue evidence="3">Muscle</tissue>
    </source>
</reference>
<accession>A0A9D3XJ15</accession>
<dbReference type="PROSITE" id="PS50835">
    <property type="entry name" value="IG_LIKE"/>
    <property type="match status" value="1"/>
</dbReference>
<evidence type="ECO:0000313" key="3">
    <source>
        <dbReference type="EMBL" id="KAH1180671.1"/>
    </source>
</evidence>
<sequence>MLSCLVPLDAPMTRIVFCKDGKEISVQPKGGNKLVYDSPYLVSRESAGAFSCRYQLKDDNNQENNSLSSDSWYLRVAGDESSPAPRSSPSGEHSHSREPGLGLLVGLTVTAGLALALLGCFLVKTVVSCCRTHRAAGPWPRSQVLHVGLTQLSFHTGIPAQTGAARPLKIRSSMPRSPELALTSCVALQDSQVGGNLALTPSSLQGLLPREQNAKESTDETAAGKLIDASSAGCSHYTGPRGQDKNTEHYESLNIRALEISPYSTLHLQQKREPAASASRLSIVIAFKWTARHRSHPAQRGIERETAHSPSKLLQAKAGSEIMPSAASPLPHPKEKERGQRGKKLWVFLHLLREQGREAAAELHKPPEEEGGAKQRAEVHLIHPQPEEQRGSEQGSQQQQFLHIVMLWRSRSRTQTLLWGTETTPEFSGWAADGKFHRASLTVSVASLFNLCLTANAGFQLHFWFQFQEQHNQESALSRFQFQDQHNQESTLSRKAIGTGGHRGNHRAFCPVSGSTDLCAGEE</sequence>
<keyword evidence="4" id="KW-1185">Reference proteome</keyword>
<gene>
    <name evidence="3" type="ORF">KIL84_001605</name>
</gene>
<protein>
    <recommendedName>
        <fullName evidence="2">Ig-like domain-containing protein</fullName>
    </recommendedName>
</protein>
<dbReference type="Proteomes" id="UP000827986">
    <property type="component" value="Unassembled WGS sequence"/>
</dbReference>
<evidence type="ECO:0000259" key="2">
    <source>
        <dbReference type="PROSITE" id="PS50835"/>
    </source>
</evidence>
<comment type="caution">
    <text evidence="3">The sequence shown here is derived from an EMBL/GenBank/DDBJ whole genome shotgun (WGS) entry which is preliminary data.</text>
</comment>
<evidence type="ECO:0000313" key="4">
    <source>
        <dbReference type="Proteomes" id="UP000827986"/>
    </source>
</evidence>
<feature type="domain" description="Ig-like" evidence="2">
    <location>
        <begin position="1"/>
        <end position="68"/>
    </location>
</feature>
<dbReference type="EMBL" id="JAHDVG010000469">
    <property type="protein sequence ID" value="KAH1180671.1"/>
    <property type="molecule type" value="Genomic_DNA"/>
</dbReference>
<name>A0A9D3XJ15_9SAUR</name>
<dbReference type="InterPro" id="IPR007110">
    <property type="entry name" value="Ig-like_dom"/>
</dbReference>
<proteinExistence type="predicted"/>
<feature type="non-terminal residue" evidence="3">
    <location>
        <position position="523"/>
    </location>
</feature>
<evidence type="ECO:0000256" key="1">
    <source>
        <dbReference type="SAM" id="MobiDB-lite"/>
    </source>
</evidence>
<dbReference type="AlphaFoldDB" id="A0A9D3XJ15"/>
<feature type="region of interest" description="Disordered" evidence="1">
    <location>
        <begin position="77"/>
        <end position="97"/>
    </location>
</feature>
<organism evidence="3 4">
    <name type="scientific">Mauremys mutica</name>
    <name type="common">yellowpond turtle</name>
    <dbReference type="NCBI Taxonomy" id="74926"/>
    <lineage>
        <taxon>Eukaryota</taxon>
        <taxon>Metazoa</taxon>
        <taxon>Chordata</taxon>
        <taxon>Craniata</taxon>
        <taxon>Vertebrata</taxon>
        <taxon>Euteleostomi</taxon>
        <taxon>Archelosauria</taxon>
        <taxon>Testudinata</taxon>
        <taxon>Testudines</taxon>
        <taxon>Cryptodira</taxon>
        <taxon>Durocryptodira</taxon>
        <taxon>Testudinoidea</taxon>
        <taxon>Geoemydidae</taxon>
        <taxon>Geoemydinae</taxon>
        <taxon>Mauremys</taxon>
    </lineage>
</organism>
<feature type="region of interest" description="Disordered" evidence="1">
    <location>
        <begin position="321"/>
        <end position="340"/>
    </location>
</feature>